<gene>
    <name evidence="1" type="ORF">FQN60_008033</name>
</gene>
<protein>
    <submittedName>
        <fullName evidence="1">Uncharacterized protein</fullName>
    </submittedName>
</protein>
<proteinExistence type="predicted"/>
<sequence>MSGTKTMSACLLQWSMARWKRWPRFLPKKVPAL</sequence>
<keyword evidence="2" id="KW-1185">Reference proteome</keyword>
<accession>A0A5J5CQ21</accession>
<dbReference type="AlphaFoldDB" id="A0A5J5CQ21"/>
<evidence type="ECO:0000313" key="2">
    <source>
        <dbReference type="Proteomes" id="UP000327493"/>
    </source>
</evidence>
<evidence type="ECO:0000313" key="1">
    <source>
        <dbReference type="EMBL" id="KAA8584248.1"/>
    </source>
</evidence>
<dbReference type="Proteomes" id="UP000327493">
    <property type="component" value="Chromosome 16"/>
</dbReference>
<organism evidence="1 2">
    <name type="scientific">Etheostoma spectabile</name>
    <name type="common">orangethroat darter</name>
    <dbReference type="NCBI Taxonomy" id="54343"/>
    <lineage>
        <taxon>Eukaryota</taxon>
        <taxon>Metazoa</taxon>
        <taxon>Chordata</taxon>
        <taxon>Craniata</taxon>
        <taxon>Vertebrata</taxon>
        <taxon>Euteleostomi</taxon>
        <taxon>Actinopterygii</taxon>
        <taxon>Neopterygii</taxon>
        <taxon>Teleostei</taxon>
        <taxon>Neoteleostei</taxon>
        <taxon>Acanthomorphata</taxon>
        <taxon>Eupercaria</taxon>
        <taxon>Perciformes</taxon>
        <taxon>Percoidei</taxon>
        <taxon>Percidae</taxon>
        <taxon>Etheostomatinae</taxon>
        <taxon>Etheostoma</taxon>
    </lineage>
</organism>
<dbReference type="EMBL" id="VOFY01000016">
    <property type="protein sequence ID" value="KAA8584248.1"/>
    <property type="molecule type" value="Genomic_DNA"/>
</dbReference>
<reference evidence="1 2" key="1">
    <citation type="submission" date="2019-08" db="EMBL/GenBank/DDBJ databases">
        <title>A chromosome-level genome assembly, high-density linkage maps, and genome scans reveal the genomic architecture of hybrid incompatibilities underlying speciation via character displacement in darters (Percidae: Etheostominae).</title>
        <authorList>
            <person name="Moran R.L."/>
            <person name="Catchen J.M."/>
            <person name="Fuller R.C."/>
        </authorList>
    </citation>
    <scope>NUCLEOTIDE SEQUENCE [LARGE SCALE GENOMIC DNA]</scope>
    <source>
        <strain evidence="1">EspeVRDwgs_2016</strain>
        <tissue evidence="1">Muscle</tissue>
    </source>
</reference>
<comment type="caution">
    <text evidence="1">The sequence shown here is derived from an EMBL/GenBank/DDBJ whole genome shotgun (WGS) entry which is preliminary data.</text>
</comment>
<name>A0A5J5CQ21_9PERO</name>